<name>S4AU89_9ACTN</name>
<gene>
    <name evidence="2" type="ORF">STRAU_1888</name>
</gene>
<dbReference type="EMBL" id="AOPZ01000069">
    <property type="protein sequence ID" value="EPH44987.1"/>
    <property type="molecule type" value="Genomic_DNA"/>
</dbReference>
<accession>S4AU89</accession>
<dbReference type="RefSeq" id="WP_016640018.1">
    <property type="nucleotide sequence ID" value="NZ_AOPZ01000069.1"/>
</dbReference>
<dbReference type="PATRIC" id="fig|1286094.4.peg.1866"/>
<organism evidence="2 3">
    <name type="scientific">Streptomyces aurantiacus JA 4570</name>
    <dbReference type="NCBI Taxonomy" id="1286094"/>
    <lineage>
        <taxon>Bacteria</taxon>
        <taxon>Bacillati</taxon>
        <taxon>Actinomycetota</taxon>
        <taxon>Actinomycetes</taxon>
        <taxon>Kitasatosporales</taxon>
        <taxon>Streptomycetaceae</taxon>
        <taxon>Streptomyces</taxon>
        <taxon>Streptomyces aurantiacus group</taxon>
    </lineage>
</organism>
<dbReference type="Proteomes" id="UP000014629">
    <property type="component" value="Unassembled WGS sequence"/>
</dbReference>
<protein>
    <submittedName>
        <fullName evidence="2">Uncharacterized protein</fullName>
    </submittedName>
</protein>
<keyword evidence="3" id="KW-1185">Reference proteome</keyword>
<evidence type="ECO:0000313" key="3">
    <source>
        <dbReference type="Proteomes" id="UP000014629"/>
    </source>
</evidence>
<feature type="region of interest" description="Disordered" evidence="1">
    <location>
        <begin position="49"/>
        <end position="70"/>
    </location>
</feature>
<dbReference type="AlphaFoldDB" id="S4AU89"/>
<evidence type="ECO:0000256" key="1">
    <source>
        <dbReference type="SAM" id="MobiDB-lite"/>
    </source>
</evidence>
<evidence type="ECO:0000313" key="2">
    <source>
        <dbReference type="EMBL" id="EPH44987.1"/>
    </source>
</evidence>
<sequence length="70" mass="7823">MTGQLRFVRGRHRSERLWRRALSHARAAASGDLDAQARLFDDLSQLRRSASALHPAAPPPPSTRPRPRAT</sequence>
<proteinExistence type="predicted"/>
<reference evidence="2 3" key="1">
    <citation type="submission" date="2013-02" db="EMBL/GenBank/DDBJ databases">
        <title>Draft Genome Sequence of Streptomyces aurantiacus, Which Produces Setomimycin.</title>
        <authorList>
            <person name="Gruening B.A."/>
            <person name="Praeg A."/>
            <person name="Erxleben A."/>
            <person name="Guenther S."/>
            <person name="Mueller M."/>
        </authorList>
    </citation>
    <scope>NUCLEOTIDE SEQUENCE [LARGE SCALE GENOMIC DNA]</scope>
    <source>
        <strain evidence="2 3">JA 4570</strain>
    </source>
</reference>
<comment type="caution">
    <text evidence="2">The sequence shown here is derived from an EMBL/GenBank/DDBJ whole genome shotgun (WGS) entry which is preliminary data.</text>
</comment>